<reference evidence="4 5" key="1">
    <citation type="submission" date="2020-08" db="EMBL/GenBank/DDBJ databases">
        <title>Cohnella phylogeny.</title>
        <authorList>
            <person name="Dunlap C."/>
        </authorList>
    </citation>
    <scope>NUCLEOTIDE SEQUENCE [LARGE SCALE GENOMIC DNA]</scope>
    <source>
        <strain evidence="4 5">DSM 25239</strain>
    </source>
</reference>
<feature type="active site" description="Proton acceptor" evidence="3">
    <location>
        <position position="84"/>
    </location>
</feature>
<dbReference type="CDD" id="cd00555">
    <property type="entry name" value="Maf"/>
    <property type="match status" value="1"/>
</dbReference>
<dbReference type="AlphaFoldDB" id="A0A841TVR2"/>
<comment type="caution">
    <text evidence="3">Lacks conserved residue(s) required for the propagation of feature annotation.</text>
</comment>
<dbReference type="RefSeq" id="WP_185136355.1">
    <property type="nucleotide sequence ID" value="NZ_BORM01000009.1"/>
</dbReference>
<evidence type="ECO:0000313" key="5">
    <source>
        <dbReference type="Proteomes" id="UP000553776"/>
    </source>
</evidence>
<feature type="site" description="Important for substrate specificity" evidence="3">
    <location>
        <position position="21"/>
    </location>
</feature>
<evidence type="ECO:0000256" key="3">
    <source>
        <dbReference type="HAMAP-Rule" id="MF_00528"/>
    </source>
</evidence>
<accession>A0A841TVR2</accession>
<dbReference type="NCBIfam" id="TIGR00172">
    <property type="entry name" value="maf"/>
    <property type="match status" value="1"/>
</dbReference>
<name>A0A841TVR2_9BACL</name>
<dbReference type="PIRSF" id="PIRSF006305">
    <property type="entry name" value="Maf"/>
    <property type="match status" value="1"/>
</dbReference>
<dbReference type="GO" id="GO:0047429">
    <property type="term" value="F:nucleoside triphosphate diphosphatase activity"/>
    <property type="evidence" value="ECO:0007669"/>
    <property type="project" value="UniProtKB-EC"/>
</dbReference>
<comment type="catalytic activity">
    <reaction evidence="3">
        <text>dTTP + H2O = dTMP + diphosphate + H(+)</text>
        <dbReference type="Rhea" id="RHEA:28534"/>
        <dbReference type="ChEBI" id="CHEBI:15377"/>
        <dbReference type="ChEBI" id="CHEBI:15378"/>
        <dbReference type="ChEBI" id="CHEBI:33019"/>
        <dbReference type="ChEBI" id="CHEBI:37568"/>
        <dbReference type="ChEBI" id="CHEBI:63528"/>
        <dbReference type="EC" id="3.6.1.9"/>
    </reaction>
</comment>
<dbReference type="InterPro" id="IPR029001">
    <property type="entry name" value="ITPase-like_fam"/>
</dbReference>
<dbReference type="PANTHER" id="PTHR43213:SF5">
    <property type="entry name" value="BIFUNCTIONAL DTTP_UTP PYROPHOSPHATASE_METHYLTRANSFERASE PROTEIN-RELATED"/>
    <property type="match status" value="1"/>
</dbReference>
<comment type="cofactor">
    <cofactor evidence="1 3">
        <name>a divalent metal cation</name>
        <dbReference type="ChEBI" id="CHEBI:60240"/>
    </cofactor>
</comment>
<comment type="catalytic activity">
    <reaction evidence="3">
        <text>UTP + H2O = UMP + diphosphate + H(+)</text>
        <dbReference type="Rhea" id="RHEA:29395"/>
        <dbReference type="ChEBI" id="CHEBI:15377"/>
        <dbReference type="ChEBI" id="CHEBI:15378"/>
        <dbReference type="ChEBI" id="CHEBI:33019"/>
        <dbReference type="ChEBI" id="CHEBI:46398"/>
        <dbReference type="ChEBI" id="CHEBI:57865"/>
        <dbReference type="EC" id="3.6.1.9"/>
    </reaction>
</comment>
<comment type="similarity">
    <text evidence="3">Belongs to the Maf family. YhdE subfamily.</text>
</comment>
<dbReference type="HAMAP" id="MF_00528">
    <property type="entry name" value="Maf"/>
    <property type="match status" value="1"/>
</dbReference>
<dbReference type="InterPro" id="IPR003697">
    <property type="entry name" value="Maf-like"/>
</dbReference>
<evidence type="ECO:0000256" key="1">
    <source>
        <dbReference type="ARBA" id="ARBA00001968"/>
    </source>
</evidence>
<evidence type="ECO:0000256" key="2">
    <source>
        <dbReference type="ARBA" id="ARBA00022801"/>
    </source>
</evidence>
<keyword evidence="2 3" id="KW-0378">Hydrolase</keyword>
<dbReference type="SUPFAM" id="SSF52972">
    <property type="entry name" value="ITPase-like"/>
    <property type="match status" value="1"/>
</dbReference>
<comment type="function">
    <text evidence="3">Nucleoside triphosphate pyrophosphatase that hydrolyzes dTTP and UTP. May have a dual role in cell division arrest and in preventing the incorporation of modified nucleotides into cellular nucleic acids.</text>
</comment>
<feature type="site" description="Important for substrate specificity" evidence="3">
    <location>
        <position position="85"/>
    </location>
</feature>
<protein>
    <recommendedName>
        <fullName evidence="3">dTTP/UTP pyrophosphatase</fullName>
        <shortName evidence="3">dTTPase/UTPase</shortName>
        <ecNumber evidence="3">3.6.1.9</ecNumber>
    </recommendedName>
    <alternativeName>
        <fullName evidence="3">Nucleoside triphosphate pyrophosphatase</fullName>
    </alternativeName>
    <alternativeName>
        <fullName evidence="3">Nucleotide pyrophosphatase</fullName>
        <shortName evidence="3">Nucleotide PPase</shortName>
    </alternativeName>
</protein>
<dbReference type="Pfam" id="PF02545">
    <property type="entry name" value="Maf"/>
    <property type="match status" value="1"/>
</dbReference>
<keyword evidence="5" id="KW-1185">Reference proteome</keyword>
<dbReference type="PANTHER" id="PTHR43213">
    <property type="entry name" value="BIFUNCTIONAL DTTP/UTP PYROPHOSPHATASE/METHYLTRANSFERASE PROTEIN-RELATED"/>
    <property type="match status" value="1"/>
</dbReference>
<keyword evidence="3" id="KW-0546">Nucleotide metabolism</keyword>
<evidence type="ECO:0000313" key="4">
    <source>
        <dbReference type="EMBL" id="MBB6692366.1"/>
    </source>
</evidence>
<comment type="subcellular location">
    <subcellularLocation>
        <location evidence="3">Cytoplasm</location>
    </subcellularLocation>
</comment>
<dbReference type="EMBL" id="JACJVR010000052">
    <property type="protein sequence ID" value="MBB6692366.1"/>
    <property type="molecule type" value="Genomic_DNA"/>
</dbReference>
<dbReference type="EC" id="3.6.1.9" evidence="3"/>
<sequence>MLATSNSISPVTLVLASSSPRRQELIATLGLPVLVRPSLADESTPPGWTPSRVVEELSLRKAKAVAESMEAPPAGESFIVVGSDTIVALEGEIMGKPKNEEDALGMLERLSGRTHEVYTGVTCLELGTGKAATSHRSTKVRMRPLSSVQLARYVATGEPMDKAGAYGIQEKGALLVEGIEGDFFNVVGLPLSLLAEMLEPFGVSLP</sequence>
<gene>
    <name evidence="4" type="primary">maf</name>
    <name evidence="4" type="ORF">H7B90_13220</name>
</gene>
<feature type="site" description="Important for substrate specificity" evidence="3">
    <location>
        <position position="169"/>
    </location>
</feature>
<organism evidence="4 5">
    <name type="scientific">Cohnella xylanilytica</name>
    <dbReference type="NCBI Taxonomy" id="557555"/>
    <lineage>
        <taxon>Bacteria</taxon>
        <taxon>Bacillati</taxon>
        <taxon>Bacillota</taxon>
        <taxon>Bacilli</taxon>
        <taxon>Bacillales</taxon>
        <taxon>Paenibacillaceae</taxon>
        <taxon>Cohnella</taxon>
    </lineage>
</organism>
<dbReference type="GO" id="GO:0009117">
    <property type="term" value="P:nucleotide metabolic process"/>
    <property type="evidence" value="ECO:0007669"/>
    <property type="project" value="UniProtKB-KW"/>
</dbReference>
<dbReference type="GO" id="GO:0005737">
    <property type="term" value="C:cytoplasm"/>
    <property type="evidence" value="ECO:0007669"/>
    <property type="project" value="UniProtKB-SubCell"/>
</dbReference>
<keyword evidence="3" id="KW-0963">Cytoplasm</keyword>
<dbReference type="Proteomes" id="UP000553776">
    <property type="component" value="Unassembled WGS sequence"/>
</dbReference>
<dbReference type="Gene3D" id="3.90.950.10">
    <property type="match status" value="1"/>
</dbReference>
<proteinExistence type="inferred from homology"/>
<comment type="caution">
    <text evidence="4">The sequence shown here is derived from an EMBL/GenBank/DDBJ whole genome shotgun (WGS) entry which is preliminary data.</text>
</comment>